<comment type="caution">
    <text evidence="2">The sequence shown here is derived from an EMBL/GenBank/DDBJ whole genome shotgun (WGS) entry which is preliminary data.</text>
</comment>
<dbReference type="CDD" id="cd17934">
    <property type="entry name" value="DEXXQc_Upf1-like"/>
    <property type="match status" value="1"/>
</dbReference>
<dbReference type="InterPro" id="IPR050534">
    <property type="entry name" value="Coronavir_polyprotein_1ab"/>
</dbReference>
<feature type="non-terminal residue" evidence="2">
    <location>
        <position position="1"/>
    </location>
</feature>
<name>A0ABR1L1X2_9PEZI</name>
<dbReference type="Gene3D" id="3.40.50.300">
    <property type="entry name" value="P-loop containing nucleotide triphosphate hydrolases"/>
    <property type="match status" value="1"/>
</dbReference>
<protein>
    <recommendedName>
        <fullName evidence="1">DNA2/NAM7 helicase helicase domain-containing protein</fullName>
    </recommendedName>
</protein>
<dbReference type="InterPro" id="IPR041677">
    <property type="entry name" value="DNA2/NAM7_AAA_11"/>
</dbReference>
<reference evidence="2 3" key="1">
    <citation type="submission" date="2024-04" db="EMBL/GenBank/DDBJ databases">
        <title>Phyllosticta paracitricarpa is synonymous to the EU quarantine fungus P. citricarpa based on phylogenomic analyses.</title>
        <authorList>
            <consortium name="Lawrence Berkeley National Laboratory"/>
            <person name="Van Ingen-Buijs V.A."/>
            <person name="Van Westerhoven A.C."/>
            <person name="Haridas S."/>
            <person name="Skiadas P."/>
            <person name="Martin F."/>
            <person name="Groenewald J.Z."/>
            <person name="Crous P.W."/>
            <person name="Seidl M.F."/>
        </authorList>
    </citation>
    <scope>NUCLEOTIDE SEQUENCE [LARGE SCALE GENOMIC DNA]</scope>
    <source>
        <strain evidence="2 3">CBS 123371</strain>
    </source>
</reference>
<proteinExistence type="predicted"/>
<dbReference type="PANTHER" id="PTHR43788">
    <property type="entry name" value="DNA2/NAM7 HELICASE FAMILY MEMBER"/>
    <property type="match status" value="1"/>
</dbReference>
<evidence type="ECO:0000313" key="2">
    <source>
        <dbReference type="EMBL" id="KAK7524429.1"/>
    </source>
</evidence>
<feature type="domain" description="DNA2/NAM7 helicase helicase" evidence="1">
    <location>
        <begin position="8"/>
        <end position="52"/>
    </location>
</feature>
<evidence type="ECO:0000259" key="1">
    <source>
        <dbReference type="Pfam" id="PF13086"/>
    </source>
</evidence>
<dbReference type="Proteomes" id="UP001363622">
    <property type="component" value="Unassembled WGS sequence"/>
</dbReference>
<dbReference type="EMBL" id="JBBPHU010000001">
    <property type="protein sequence ID" value="KAK7524429.1"/>
    <property type="molecule type" value="Genomic_DNA"/>
</dbReference>
<evidence type="ECO:0000313" key="3">
    <source>
        <dbReference type="Proteomes" id="UP001363622"/>
    </source>
</evidence>
<gene>
    <name evidence="2" type="ORF">IWZ03DRAFT_302524</name>
</gene>
<dbReference type="PANTHER" id="PTHR43788:SF8">
    <property type="entry name" value="DNA-BINDING PROTEIN SMUBP-2"/>
    <property type="match status" value="1"/>
</dbReference>
<dbReference type="InterPro" id="IPR027417">
    <property type="entry name" value="P-loop_NTPase"/>
</dbReference>
<organism evidence="2 3">
    <name type="scientific">Phyllosticta citriasiana</name>
    <dbReference type="NCBI Taxonomy" id="595635"/>
    <lineage>
        <taxon>Eukaryota</taxon>
        <taxon>Fungi</taxon>
        <taxon>Dikarya</taxon>
        <taxon>Ascomycota</taxon>
        <taxon>Pezizomycotina</taxon>
        <taxon>Dothideomycetes</taxon>
        <taxon>Dothideomycetes incertae sedis</taxon>
        <taxon>Botryosphaeriales</taxon>
        <taxon>Phyllostictaceae</taxon>
        <taxon>Phyllosticta</taxon>
    </lineage>
</organism>
<accession>A0ABR1L1X2</accession>
<dbReference type="Pfam" id="PF13086">
    <property type="entry name" value="AAA_11"/>
    <property type="match status" value="1"/>
</dbReference>
<dbReference type="SUPFAM" id="SSF52540">
    <property type="entry name" value="P-loop containing nucleoside triphosphate hydrolases"/>
    <property type="match status" value="1"/>
</dbReference>
<keyword evidence="3" id="KW-1185">Reference proteome</keyword>
<sequence>LRGFKPRGLIMDEASQFNEASALAAILHALNGGKLERILLIGDHHQLPPTTTATGNAFSSNASLSLFERLILAGTPYVQLREQFRMHPSISAAVKRAVPSGILLDSPSTASLPGIGQFKAFISALAS</sequence>